<accession>X1IFH1</accession>
<gene>
    <name evidence="1" type="ORF">S03H2_34512</name>
</gene>
<reference evidence="1" key="1">
    <citation type="journal article" date="2014" name="Front. Microbiol.">
        <title>High frequency of phylogenetically diverse reductive dehalogenase-homologous genes in deep subseafloor sedimentary metagenomes.</title>
        <authorList>
            <person name="Kawai M."/>
            <person name="Futagami T."/>
            <person name="Toyoda A."/>
            <person name="Takaki Y."/>
            <person name="Nishi S."/>
            <person name="Hori S."/>
            <person name="Arai W."/>
            <person name="Tsubouchi T."/>
            <person name="Morono Y."/>
            <person name="Uchiyama I."/>
            <person name="Ito T."/>
            <person name="Fujiyama A."/>
            <person name="Inagaki F."/>
            <person name="Takami H."/>
        </authorList>
    </citation>
    <scope>NUCLEOTIDE SEQUENCE</scope>
    <source>
        <strain evidence="1">Expedition CK06-06</strain>
    </source>
</reference>
<proteinExistence type="predicted"/>
<evidence type="ECO:0000313" key="1">
    <source>
        <dbReference type="EMBL" id="GAH56323.1"/>
    </source>
</evidence>
<organism evidence="1">
    <name type="scientific">marine sediment metagenome</name>
    <dbReference type="NCBI Taxonomy" id="412755"/>
    <lineage>
        <taxon>unclassified sequences</taxon>
        <taxon>metagenomes</taxon>
        <taxon>ecological metagenomes</taxon>
    </lineage>
</organism>
<dbReference type="AlphaFoldDB" id="X1IFH1"/>
<dbReference type="EMBL" id="BARU01021067">
    <property type="protein sequence ID" value="GAH56323.1"/>
    <property type="molecule type" value="Genomic_DNA"/>
</dbReference>
<name>X1IFH1_9ZZZZ</name>
<protein>
    <submittedName>
        <fullName evidence="1">Uncharacterized protein</fullName>
    </submittedName>
</protein>
<comment type="caution">
    <text evidence="1">The sequence shown here is derived from an EMBL/GenBank/DDBJ whole genome shotgun (WGS) entry which is preliminary data.</text>
</comment>
<feature type="non-terminal residue" evidence="1">
    <location>
        <position position="80"/>
    </location>
</feature>
<sequence>MVLREENILAQLRMSYMHFDPKLIVEQLYHAQDDERNQIEIQEPHSKNEPITITLTKNDSRMIFEVDSETKLLQQLEQYR</sequence>